<name>A0A7G5B0Y8_9CAUD</name>
<sequence>MSTETVYRELRKVYQDNAVGKGRLLLDFIKTIEKDVVMYNQLQLEAAERDQEISVYDKVSDQLAESTADLRKAQECMETAIFFIVKALHHGNAMDLLNLEAE</sequence>
<dbReference type="GeneID" id="62682481"/>
<evidence type="ECO:0000313" key="1">
    <source>
        <dbReference type="EMBL" id="QMV29961.1"/>
    </source>
</evidence>
<proteinExistence type="predicted"/>
<organism evidence="1 2">
    <name type="scientific">Providencia phage vB_PreS-PibeRecoleta</name>
    <dbReference type="NCBI Taxonomy" id="2761109"/>
    <lineage>
        <taxon>Viruses</taxon>
        <taxon>Duplodnaviria</taxon>
        <taxon>Heunggongvirae</taxon>
        <taxon>Uroviricota</taxon>
        <taxon>Caudoviricetes</taxon>
        <taxon>Casjensviridae</taxon>
        <taxon>Redjacvirus</taxon>
        <taxon>Redjacvirus piberecoleta</taxon>
    </lineage>
</organism>
<reference evidence="2" key="1">
    <citation type="submission" date="2020-06" db="EMBL/GenBank/DDBJ databases">
        <title>Complete genome sequences of Providencia rettgeri bacteriophages PibeRecoleta, Stilesk and PatoteraRojo.</title>
        <authorList>
            <person name="Batinovic S."/>
            <person name="Chan H.T."/>
            <person name="Stiles J."/>
            <person name="Petrovski S."/>
        </authorList>
    </citation>
    <scope>NUCLEOTIDE SEQUENCE [LARGE SCALE GENOMIC DNA]</scope>
</reference>
<dbReference type="EMBL" id="MT675124">
    <property type="protein sequence ID" value="QMV29961.1"/>
    <property type="molecule type" value="Genomic_DNA"/>
</dbReference>
<protein>
    <submittedName>
        <fullName evidence="1">Uncharacterized protein</fullName>
    </submittedName>
</protein>
<accession>A0A7G5B0Y8</accession>
<dbReference type="RefSeq" id="YP_009999847.1">
    <property type="nucleotide sequence ID" value="NC_053009.1"/>
</dbReference>
<keyword evidence="2" id="KW-1185">Reference proteome</keyword>
<dbReference type="KEGG" id="vg:62682481"/>
<evidence type="ECO:0000313" key="2">
    <source>
        <dbReference type="Proteomes" id="UP000515430"/>
    </source>
</evidence>
<dbReference type="Proteomes" id="UP000515430">
    <property type="component" value="Segment"/>
</dbReference>